<keyword evidence="4" id="KW-1185">Reference proteome</keyword>
<comment type="caution">
    <text evidence="3">The sequence shown here is derived from an EMBL/GenBank/DDBJ whole genome shotgun (WGS) entry which is preliminary data.</text>
</comment>
<evidence type="ECO:0000256" key="2">
    <source>
        <dbReference type="SAM" id="SignalP"/>
    </source>
</evidence>
<evidence type="ECO:0000313" key="4">
    <source>
        <dbReference type="Proteomes" id="UP001517367"/>
    </source>
</evidence>
<dbReference type="SUPFAM" id="SSF53187">
    <property type="entry name" value="Zn-dependent exopeptidases"/>
    <property type="match status" value="1"/>
</dbReference>
<dbReference type="Gene3D" id="3.40.630.40">
    <property type="entry name" value="Zn-dependent exopeptidases"/>
    <property type="match status" value="1"/>
</dbReference>
<gene>
    <name evidence="3" type="ORF">E5L68_014290</name>
</gene>
<accession>A0ABW9JLK2</accession>
<dbReference type="RefSeq" id="WP_138731148.1">
    <property type="nucleotide sequence ID" value="NZ_SRMP02000026.1"/>
</dbReference>
<feature type="region of interest" description="Disordered" evidence="1">
    <location>
        <begin position="22"/>
        <end position="43"/>
    </location>
</feature>
<proteinExistence type="predicted"/>
<organism evidence="3 4">
    <name type="scientific">Pedobacter helvus</name>
    <dbReference type="NCBI Taxonomy" id="2563444"/>
    <lineage>
        <taxon>Bacteria</taxon>
        <taxon>Pseudomonadati</taxon>
        <taxon>Bacteroidota</taxon>
        <taxon>Sphingobacteriia</taxon>
        <taxon>Sphingobacteriales</taxon>
        <taxon>Sphingobacteriaceae</taxon>
        <taxon>Pedobacter</taxon>
    </lineage>
</organism>
<protein>
    <recommendedName>
        <fullName evidence="5">N-formylglutamate amidohydrolase</fullName>
    </recommendedName>
</protein>
<reference evidence="3 4" key="1">
    <citation type="submission" date="2024-12" db="EMBL/GenBank/DDBJ databases">
        <authorList>
            <person name="Hu S."/>
        </authorList>
    </citation>
    <scope>NUCLEOTIDE SEQUENCE [LARGE SCALE GENOMIC DNA]</scope>
    <source>
        <strain evidence="3 4">P-25</strain>
    </source>
</reference>
<name>A0ABW9JLK2_9SPHI</name>
<sequence length="317" mass="34705">MKKMNLWMLACLLLAATACKKSENGGGDDEKEEPLPVTEYQPNTTYATKGNQVKLIMGDINSPIVLASPHDGTMTPSNMPVRTNANAVTVRDLYLTDVTEKVANAIYQRTGVRPHVLINYVERARMEPNRALAEAYHQSEEANQLWREYHAFLKGATDMVAKNVGKGLFLDMHGHGHTKHRVEVGYLTSISDLNGTDAALNNRATVSSIYHLSTTSPYSFSQLIRGDYAFGTLLANEGVAAVPSKQDPKPNNDDYFNGGYCTLTYGSRNGGAISAIQLETPGPTFRDTPSLRTASAPKVADAIIKYMQTHYGLFIGK</sequence>
<feature type="signal peptide" evidence="2">
    <location>
        <begin position="1"/>
        <end position="20"/>
    </location>
</feature>
<dbReference type="PROSITE" id="PS51257">
    <property type="entry name" value="PROKAR_LIPOPROTEIN"/>
    <property type="match status" value="1"/>
</dbReference>
<dbReference type="Proteomes" id="UP001517367">
    <property type="component" value="Unassembled WGS sequence"/>
</dbReference>
<evidence type="ECO:0008006" key="5">
    <source>
        <dbReference type="Google" id="ProtNLM"/>
    </source>
</evidence>
<feature type="chain" id="PRO_5045381442" description="N-formylglutamate amidohydrolase" evidence="2">
    <location>
        <begin position="21"/>
        <end position="317"/>
    </location>
</feature>
<keyword evidence="2" id="KW-0732">Signal</keyword>
<evidence type="ECO:0000313" key="3">
    <source>
        <dbReference type="EMBL" id="MFN0292571.1"/>
    </source>
</evidence>
<evidence type="ECO:0000256" key="1">
    <source>
        <dbReference type="SAM" id="MobiDB-lite"/>
    </source>
</evidence>
<dbReference type="EMBL" id="SRMP02000026">
    <property type="protein sequence ID" value="MFN0292571.1"/>
    <property type="molecule type" value="Genomic_DNA"/>
</dbReference>